<organism evidence="5 6">
    <name type="scientific">Phialemonium atrogriseum</name>
    <dbReference type="NCBI Taxonomy" id="1093897"/>
    <lineage>
        <taxon>Eukaryota</taxon>
        <taxon>Fungi</taxon>
        <taxon>Dikarya</taxon>
        <taxon>Ascomycota</taxon>
        <taxon>Pezizomycotina</taxon>
        <taxon>Sordariomycetes</taxon>
        <taxon>Sordariomycetidae</taxon>
        <taxon>Cephalothecales</taxon>
        <taxon>Cephalothecaceae</taxon>
        <taxon>Phialemonium</taxon>
    </lineage>
</organism>
<dbReference type="EMBL" id="MU839010">
    <property type="protein sequence ID" value="KAK1766936.1"/>
    <property type="molecule type" value="Genomic_DNA"/>
</dbReference>
<feature type="coiled-coil region" evidence="1">
    <location>
        <begin position="474"/>
        <end position="508"/>
    </location>
</feature>
<dbReference type="RefSeq" id="XP_060283149.1">
    <property type="nucleotide sequence ID" value="XM_060429992.1"/>
</dbReference>
<evidence type="ECO:0000256" key="2">
    <source>
        <dbReference type="SAM" id="MobiDB-lite"/>
    </source>
</evidence>
<evidence type="ECO:0000313" key="6">
    <source>
        <dbReference type="Proteomes" id="UP001244011"/>
    </source>
</evidence>
<proteinExistence type="predicted"/>
<dbReference type="Pfam" id="PF00350">
    <property type="entry name" value="Dynamin_N"/>
    <property type="match status" value="1"/>
</dbReference>
<dbReference type="AlphaFoldDB" id="A0AAJ0BZ55"/>
<evidence type="ECO:0000259" key="4">
    <source>
        <dbReference type="Pfam" id="PF24564"/>
    </source>
</evidence>
<feature type="coiled-coil region" evidence="1">
    <location>
        <begin position="417"/>
        <end position="444"/>
    </location>
</feature>
<feature type="region of interest" description="Disordered" evidence="2">
    <location>
        <begin position="1"/>
        <end position="63"/>
    </location>
</feature>
<keyword evidence="1" id="KW-0175">Coiled coil</keyword>
<dbReference type="SUPFAM" id="SSF52540">
    <property type="entry name" value="P-loop containing nucleoside triphosphate hydrolases"/>
    <property type="match status" value="1"/>
</dbReference>
<dbReference type="PANTHER" id="PTHR36681">
    <property type="entry name" value="NUCLEAR GTPASE, GERMINAL CENTER-ASSOCIATED, TANDEM DUPLICATE 3"/>
    <property type="match status" value="1"/>
</dbReference>
<evidence type="ECO:0000256" key="1">
    <source>
        <dbReference type="SAM" id="Coils"/>
    </source>
</evidence>
<name>A0AAJ0BZ55_9PEZI</name>
<dbReference type="InterPro" id="IPR056024">
    <property type="entry name" value="DUF7605"/>
</dbReference>
<evidence type="ECO:0008006" key="7">
    <source>
        <dbReference type="Google" id="ProtNLM"/>
    </source>
</evidence>
<sequence>MGSSSSARIASPIVDEHQAGTPMSTEPDPGLAQDRPVQDSGSVDNHPEEPVSQHLQQLLANPGNPPEVLEAAVEIGVKLIDRLVKSIEDVAPNPGATSWLKYLRELQVRAEAPRTVVGVVGNTGAGKSSVINALIDEERLLPTNCLRACTASPTEISYNHSDDPAALYRAEVEFITTEDWVRELEILFSDLLDGKGVVSRECTNADSDAGIAFAKVRAVYPNKTKEMLGKESPMALADEPAVRGVLGSVKTLQGKSAQELYQRLQSFVDSKEKTTGTTWRISPMEFWPLIKVVRVFTKASALSTGAVIVDLPGVQDANAARAAVAANYLKSCNALWIVAPITRAVDDKTAKSLLGDSFKRQLKYDGTYSTVTFICSKTDDISITEAAESLDMEDEIAESFIQVEGLETTGQGLKQELDALKEGIAVYSKNIDEYEAQYRTWEALERKLDDGETGNSQPSENKVALTEDVIAQTLSSLKTRIKGLRGDRRDAEAKVSKVRSEMDLVQSEREDLLGNLTAKCIQRRNDYSREAIKRDFAMGIKDLDQENALEEDDENFDPEQDLRDYDQVAESLPVFCVSSRAYQKMTGKLQKDGFQSQGYMTTADTEIPQLQRHAKKLTEAGRMSNSRQFLNDLDQLLNSMKLWAYNDGTRCTLTDSEKKREERHLHTLLDTLEKGFDAAVKDTVASIQPALNDHVYKYLSLAIPLAVDSAVDTATKWGAMPAMGGLSWPTYKAICRRRGAYSGKMGPRDFNNELFGPISRYIASGWERAFQRRLPAILAEVTAPSRGHLQGFHQSVLDRAMEQHNNVSGVSKLANQLEAHSRTLDDLPTHANAIVTELQREANREFAPVIRQAMIDAYTICTDEHGRGSFGRMKTAMVSHVDESRHTMFRQATDTVKGLLEEMIEVVQTQMHDKTREILDSVTRDYTTVLVGSGINNPADQGSSEGPEHMADVKAALLSADALFALAGASDDGSPGRMEDSAQGRLSNDVDEVGGPHDHDDRRFEYNEPSNSQGSDETASPSRDQLRSPNRKSHEAHGEAGSQSNTPEPSSHNEFPSVEALTRKIKREPLAGLIASNLNYTENEAAVNFTNGVLTQPMKIDHSLSFHDAVECRTFTELIVTDPAVPYVIVMRVVLNSTDGKIRKIRYIHTVLHCKNPKCGLDSTTF</sequence>
<accession>A0AAJ0BZ55</accession>
<dbReference type="InterPro" id="IPR045063">
    <property type="entry name" value="Dynamin_N"/>
</dbReference>
<keyword evidence="6" id="KW-1185">Reference proteome</keyword>
<feature type="domain" description="DUF7605" evidence="4">
    <location>
        <begin position="725"/>
        <end position="885"/>
    </location>
</feature>
<dbReference type="GeneID" id="85313179"/>
<feature type="compositionally biased region" description="Polar residues" evidence="2">
    <location>
        <begin position="1008"/>
        <end position="1023"/>
    </location>
</feature>
<evidence type="ECO:0000313" key="5">
    <source>
        <dbReference type="EMBL" id="KAK1766936.1"/>
    </source>
</evidence>
<feature type="domain" description="Dynamin N-terminal" evidence="3">
    <location>
        <begin position="117"/>
        <end position="353"/>
    </location>
</feature>
<feature type="compositionally biased region" description="Polar residues" evidence="2">
    <location>
        <begin position="1041"/>
        <end position="1054"/>
    </location>
</feature>
<feature type="region of interest" description="Disordered" evidence="2">
    <location>
        <begin position="969"/>
        <end position="1057"/>
    </location>
</feature>
<comment type="caution">
    <text evidence="5">The sequence shown here is derived from an EMBL/GenBank/DDBJ whole genome shotgun (WGS) entry which is preliminary data.</text>
</comment>
<protein>
    <recommendedName>
        <fullName evidence="7">G domain-containing protein</fullName>
    </recommendedName>
</protein>
<evidence type="ECO:0000259" key="3">
    <source>
        <dbReference type="Pfam" id="PF00350"/>
    </source>
</evidence>
<dbReference type="Gene3D" id="3.40.50.300">
    <property type="entry name" value="P-loop containing nucleotide triphosphate hydrolases"/>
    <property type="match status" value="1"/>
</dbReference>
<dbReference type="InterPro" id="IPR027417">
    <property type="entry name" value="P-loop_NTPase"/>
</dbReference>
<gene>
    <name evidence="5" type="ORF">QBC33DRAFT_559655</name>
</gene>
<dbReference type="Pfam" id="PF24564">
    <property type="entry name" value="DUF7605"/>
    <property type="match status" value="1"/>
</dbReference>
<dbReference type="PANTHER" id="PTHR36681:SF3">
    <property type="entry name" value="NUCLEAR GTPASE, GERMINAL CENTER-ASSOCIATED, TANDEM DUPLICATE 3"/>
    <property type="match status" value="1"/>
</dbReference>
<dbReference type="Proteomes" id="UP001244011">
    <property type="component" value="Unassembled WGS sequence"/>
</dbReference>
<reference evidence="5" key="1">
    <citation type="submission" date="2023-06" db="EMBL/GenBank/DDBJ databases">
        <title>Genome-scale phylogeny and comparative genomics of the fungal order Sordariales.</title>
        <authorList>
            <consortium name="Lawrence Berkeley National Laboratory"/>
            <person name="Hensen N."/>
            <person name="Bonometti L."/>
            <person name="Westerberg I."/>
            <person name="Brannstrom I.O."/>
            <person name="Guillou S."/>
            <person name="Cros-Aarteil S."/>
            <person name="Calhoun S."/>
            <person name="Haridas S."/>
            <person name="Kuo A."/>
            <person name="Mondo S."/>
            <person name="Pangilinan J."/>
            <person name="Riley R."/>
            <person name="Labutti K."/>
            <person name="Andreopoulos B."/>
            <person name="Lipzen A."/>
            <person name="Chen C."/>
            <person name="Yanf M."/>
            <person name="Daum C."/>
            <person name="Ng V."/>
            <person name="Clum A."/>
            <person name="Steindorff A."/>
            <person name="Ohm R."/>
            <person name="Martin F."/>
            <person name="Silar P."/>
            <person name="Natvig D."/>
            <person name="Lalanne C."/>
            <person name="Gautier V."/>
            <person name="Ament-Velasquez S.L."/>
            <person name="Kruys A."/>
            <person name="Hutchinson M.I."/>
            <person name="Powell A.J."/>
            <person name="Barry K."/>
            <person name="Miller A.N."/>
            <person name="Grigoriev I.V."/>
            <person name="Debuchy R."/>
            <person name="Gladieux P."/>
            <person name="Thoren M.H."/>
            <person name="Johannesson H."/>
        </authorList>
    </citation>
    <scope>NUCLEOTIDE SEQUENCE</scope>
    <source>
        <strain evidence="5">8032-3</strain>
    </source>
</reference>
<feature type="compositionally biased region" description="Basic and acidic residues" evidence="2">
    <location>
        <begin position="994"/>
        <end position="1006"/>
    </location>
</feature>